<dbReference type="AlphaFoldDB" id="A0A951Q5K1"/>
<reference evidence="1" key="2">
    <citation type="journal article" date="2022" name="Microbiol. Resour. Announc.">
        <title>Metagenome Sequencing to Explore Phylogenomics of Terrestrial Cyanobacteria.</title>
        <authorList>
            <person name="Ward R.D."/>
            <person name="Stajich J.E."/>
            <person name="Johansen J.R."/>
            <person name="Huntemann M."/>
            <person name="Clum A."/>
            <person name="Foster B."/>
            <person name="Foster B."/>
            <person name="Roux S."/>
            <person name="Palaniappan K."/>
            <person name="Varghese N."/>
            <person name="Mukherjee S."/>
            <person name="Reddy T.B.K."/>
            <person name="Daum C."/>
            <person name="Copeland A."/>
            <person name="Chen I.A."/>
            <person name="Ivanova N.N."/>
            <person name="Kyrpides N.C."/>
            <person name="Shapiro N."/>
            <person name="Eloe-Fadrosh E.A."/>
            <person name="Pietrasiak N."/>
        </authorList>
    </citation>
    <scope>NUCLEOTIDE SEQUENCE</scope>
    <source>
        <strain evidence="1">JT2-VF2</strain>
    </source>
</reference>
<organism evidence="1 2">
    <name type="scientific">Mojavia pulchra JT2-VF2</name>
    <dbReference type="NCBI Taxonomy" id="287848"/>
    <lineage>
        <taxon>Bacteria</taxon>
        <taxon>Bacillati</taxon>
        <taxon>Cyanobacteriota</taxon>
        <taxon>Cyanophyceae</taxon>
        <taxon>Nostocales</taxon>
        <taxon>Nostocaceae</taxon>
    </lineage>
</organism>
<dbReference type="EMBL" id="JAHHHN010000023">
    <property type="protein sequence ID" value="MBW4564555.1"/>
    <property type="molecule type" value="Genomic_DNA"/>
</dbReference>
<protein>
    <submittedName>
        <fullName evidence="1">Uncharacterized protein</fullName>
    </submittedName>
</protein>
<reference evidence="1" key="1">
    <citation type="submission" date="2021-05" db="EMBL/GenBank/DDBJ databases">
        <authorList>
            <person name="Pietrasiak N."/>
            <person name="Ward R."/>
            <person name="Stajich J.E."/>
            <person name="Kurbessoian T."/>
        </authorList>
    </citation>
    <scope>NUCLEOTIDE SEQUENCE</scope>
    <source>
        <strain evidence="1">JT2-VF2</strain>
    </source>
</reference>
<dbReference type="Proteomes" id="UP000715781">
    <property type="component" value="Unassembled WGS sequence"/>
</dbReference>
<comment type="caution">
    <text evidence="1">The sequence shown here is derived from an EMBL/GenBank/DDBJ whole genome shotgun (WGS) entry which is preliminary data.</text>
</comment>
<proteinExistence type="predicted"/>
<evidence type="ECO:0000313" key="2">
    <source>
        <dbReference type="Proteomes" id="UP000715781"/>
    </source>
</evidence>
<accession>A0A951Q5K1</accession>
<name>A0A951Q5K1_9NOST</name>
<evidence type="ECO:0000313" key="1">
    <source>
        <dbReference type="EMBL" id="MBW4564555.1"/>
    </source>
</evidence>
<sequence length="73" mass="8323">MAIELYPSSFRCDCGHESNFFENTIREMEKMSIHKRAALGDGGDNKHTIVFFKGKAIEIICPKLRNCKITDSQ</sequence>
<gene>
    <name evidence="1" type="ORF">KME32_26180</name>
</gene>